<evidence type="ECO:0000313" key="2">
    <source>
        <dbReference type="EMBL" id="GGZ67449.1"/>
    </source>
</evidence>
<dbReference type="AlphaFoldDB" id="A0A8H9IAQ6"/>
<sequence length="197" mass="22387">MRCLIIFGLFPLFTFAQVNTALQETLIKMENKDQHIRNEMISVGWQNITKELVAKQTEIDETNTAKLKTIIKKHSWVTRELVGVEGVNAAFLILQHSTDIAFKERMLPILKQSYLQDGGITGQQVALLTDRVLIAKGKKQIYGTQADLSKGQIVISPIEDEANVDKRRAEMELPALAYYKKVLEKAYGIKDYPELEH</sequence>
<reference evidence="2" key="2">
    <citation type="submission" date="2020-09" db="EMBL/GenBank/DDBJ databases">
        <authorList>
            <person name="Sun Q."/>
            <person name="Kim S."/>
        </authorList>
    </citation>
    <scope>NUCLEOTIDE SEQUENCE</scope>
    <source>
        <strain evidence="2">KCTC 32337</strain>
    </source>
</reference>
<dbReference type="RefSeq" id="WP_191866302.1">
    <property type="nucleotide sequence ID" value="NZ_BMZC01000007.1"/>
</dbReference>
<feature type="signal peptide" evidence="1">
    <location>
        <begin position="1"/>
        <end position="16"/>
    </location>
</feature>
<evidence type="ECO:0000256" key="1">
    <source>
        <dbReference type="SAM" id="SignalP"/>
    </source>
</evidence>
<dbReference type="EMBL" id="BMZC01000007">
    <property type="protein sequence ID" value="GGZ67449.1"/>
    <property type="molecule type" value="Genomic_DNA"/>
</dbReference>
<keyword evidence="1" id="KW-0732">Signal</keyword>
<dbReference type="Pfam" id="PF20329">
    <property type="entry name" value="DUF6624"/>
    <property type="match status" value="1"/>
</dbReference>
<comment type="caution">
    <text evidence="2">The sequence shown here is derived from an EMBL/GenBank/DDBJ whole genome shotgun (WGS) entry which is preliminary data.</text>
</comment>
<feature type="chain" id="PRO_5034835191" evidence="1">
    <location>
        <begin position="17"/>
        <end position="197"/>
    </location>
</feature>
<organism evidence="2 3">
    <name type="scientific">Paraglaciecola chathamensis</name>
    <dbReference type="NCBI Taxonomy" id="368405"/>
    <lineage>
        <taxon>Bacteria</taxon>
        <taxon>Pseudomonadati</taxon>
        <taxon>Pseudomonadota</taxon>
        <taxon>Gammaproteobacteria</taxon>
        <taxon>Alteromonadales</taxon>
        <taxon>Alteromonadaceae</taxon>
        <taxon>Paraglaciecola</taxon>
    </lineage>
</organism>
<protein>
    <submittedName>
        <fullName evidence="2">Uncharacterized protein</fullName>
    </submittedName>
</protein>
<reference evidence="2" key="1">
    <citation type="journal article" date="2014" name="Int. J. Syst. Evol. Microbiol.">
        <title>Complete genome sequence of Corynebacterium casei LMG S-19264T (=DSM 44701T), isolated from a smear-ripened cheese.</title>
        <authorList>
            <consortium name="US DOE Joint Genome Institute (JGI-PGF)"/>
            <person name="Walter F."/>
            <person name="Albersmeier A."/>
            <person name="Kalinowski J."/>
            <person name="Ruckert C."/>
        </authorList>
    </citation>
    <scope>NUCLEOTIDE SEQUENCE</scope>
    <source>
        <strain evidence="2">KCTC 32337</strain>
    </source>
</reference>
<evidence type="ECO:0000313" key="3">
    <source>
        <dbReference type="Proteomes" id="UP000622604"/>
    </source>
</evidence>
<proteinExistence type="predicted"/>
<name>A0A8H9IAQ6_9ALTE</name>
<gene>
    <name evidence="2" type="ORF">GCM10011274_27510</name>
</gene>
<dbReference type="InterPro" id="IPR046732">
    <property type="entry name" value="DUF6624"/>
</dbReference>
<dbReference type="Proteomes" id="UP000622604">
    <property type="component" value="Unassembled WGS sequence"/>
</dbReference>
<accession>A0A8H9IAQ6</accession>